<dbReference type="EMBL" id="JAPQKN010000006">
    <property type="protein sequence ID" value="KAJ5157512.1"/>
    <property type="molecule type" value="Genomic_DNA"/>
</dbReference>
<sequence>MSVHPILSQIEHPIPVTPLILEHNTLYTLLDRGEFLFHWELYLATSTSHAQTFHITNEAGPAAWVYQSDLIAEMPALRRLLLALQISALAQVPLMLFLTRLREILSFVRGLRWRFW</sequence>
<dbReference type="GeneID" id="81429912"/>
<dbReference type="RefSeq" id="XP_056540501.1">
    <property type="nucleotide sequence ID" value="XM_056690736.1"/>
</dbReference>
<organism evidence="1 2">
    <name type="scientific">Penicillium canariense</name>
    <dbReference type="NCBI Taxonomy" id="189055"/>
    <lineage>
        <taxon>Eukaryota</taxon>
        <taxon>Fungi</taxon>
        <taxon>Dikarya</taxon>
        <taxon>Ascomycota</taxon>
        <taxon>Pezizomycotina</taxon>
        <taxon>Eurotiomycetes</taxon>
        <taxon>Eurotiomycetidae</taxon>
        <taxon>Eurotiales</taxon>
        <taxon>Aspergillaceae</taxon>
        <taxon>Penicillium</taxon>
    </lineage>
</organism>
<reference evidence="1" key="2">
    <citation type="journal article" date="2023" name="IMA Fungus">
        <title>Comparative genomic study of the Penicillium genus elucidates a diverse pangenome and 15 lateral gene transfer events.</title>
        <authorList>
            <person name="Petersen C."/>
            <person name="Sorensen T."/>
            <person name="Nielsen M.R."/>
            <person name="Sondergaard T.E."/>
            <person name="Sorensen J.L."/>
            <person name="Fitzpatrick D.A."/>
            <person name="Frisvad J.C."/>
            <person name="Nielsen K.L."/>
        </authorList>
    </citation>
    <scope>NUCLEOTIDE SEQUENCE</scope>
    <source>
        <strain evidence="1">IBT 26290</strain>
    </source>
</reference>
<reference evidence="1" key="1">
    <citation type="submission" date="2022-11" db="EMBL/GenBank/DDBJ databases">
        <authorList>
            <person name="Petersen C."/>
        </authorList>
    </citation>
    <scope>NUCLEOTIDE SEQUENCE</scope>
    <source>
        <strain evidence="1">IBT 26290</strain>
    </source>
</reference>
<comment type="caution">
    <text evidence="1">The sequence shown here is derived from an EMBL/GenBank/DDBJ whole genome shotgun (WGS) entry which is preliminary data.</text>
</comment>
<evidence type="ECO:0000313" key="2">
    <source>
        <dbReference type="Proteomes" id="UP001149163"/>
    </source>
</evidence>
<proteinExistence type="predicted"/>
<evidence type="ECO:0000313" key="1">
    <source>
        <dbReference type="EMBL" id="KAJ5157512.1"/>
    </source>
</evidence>
<dbReference type="Proteomes" id="UP001149163">
    <property type="component" value="Unassembled WGS sequence"/>
</dbReference>
<dbReference type="OrthoDB" id="3016366at2759"/>
<accession>A0A9W9LIX4</accession>
<keyword evidence="2" id="KW-1185">Reference proteome</keyword>
<name>A0A9W9LIX4_9EURO</name>
<protein>
    <submittedName>
        <fullName evidence="1">Uncharacterized protein</fullName>
    </submittedName>
</protein>
<dbReference type="AlphaFoldDB" id="A0A9W9LIX4"/>
<gene>
    <name evidence="1" type="ORF">N7482_008612</name>
</gene>